<dbReference type="EMBL" id="LK052939">
    <property type="protein sequence ID" value="CDR39476.1"/>
    <property type="molecule type" value="Genomic_DNA"/>
</dbReference>
<protein>
    <submittedName>
        <fullName evidence="3">RHTO0S04e05556g1_1</fullName>
    </submittedName>
</protein>
<feature type="compositionally biased region" description="Polar residues" evidence="1">
    <location>
        <begin position="58"/>
        <end position="88"/>
    </location>
</feature>
<dbReference type="Pfam" id="PF25459">
    <property type="entry name" value="AIM3_BBC1_C"/>
    <property type="match status" value="1"/>
</dbReference>
<feature type="region of interest" description="Disordered" evidence="1">
    <location>
        <begin position="215"/>
        <end position="247"/>
    </location>
</feature>
<feature type="compositionally biased region" description="Low complexity" evidence="1">
    <location>
        <begin position="157"/>
        <end position="167"/>
    </location>
</feature>
<evidence type="ECO:0000259" key="2">
    <source>
        <dbReference type="Pfam" id="PF25459"/>
    </source>
</evidence>
<organism evidence="3">
    <name type="scientific">Rhodotorula toruloides</name>
    <name type="common">Yeast</name>
    <name type="synonym">Rhodosporidium toruloides</name>
    <dbReference type="NCBI Taxonomy" id="5286"/>
    <lineage>
        <taxon>Eukaryota</taxon>
        <taxon>Fungi</taxon>
        <taxon>Dikarya</taxon>
        <taxon>Basidiomycota</taxon>
        <taxon>Pucciniomycotina</taxon>
        <taxon>Microbotryomycetes</taxon>
        <taxon>Sporidiobolales</taxon>
        <taxon>Sporidiobolaceae</taxon>
        <taxon>Rhodotorula</taxon>
    </lineage>
</organism>
<dbReference type="InterPro" id="IPR057402">
    <property type="entry name" value="AIM3_BBC1_C"/>
</dbReference>
<gene>
    <name evidence="3" type="ORF">RHTO0S_04e05556g</name>
</gene>
<feature type="region of interest" description="Disordered" evidence="1">
    <location>
        <begin position="493"/>
        <end position="514"/>
    </location>
</feature>
<dbReference type="PANTHER" id="PTHR33472:SF28">
    <property type="entry name" value="BROMO AND FHA DOMAIN-CONTAINING PROTEIN DDB_G0267958"/>
    <property type="match status" value="1"/>
</dbReference>
<proteinExistence type="predicted"/>
<feature type="compositionally biased region" description="Pro residues" evidence="1">
    <location>
        <begin position="145"/>
        <end position="156"/>
    </location>
</feature>
<feature type="compositionally biased region" description="Low complexity" evidence="1">
    <location>
        <begin position="215"/>
        <end position="224"/>
    </location>
</feature>
<sequence>MNFQDLRRKAESAASTARLAHSLSSSPLGQKLVAASAQPSLSAAERPRTPPEPVKPSLASQRGENTPSCPSQSQRFANSTSLQLQASRNAPPPPPTRRVGEGGRAVPPARAAKPAGLAAAGASSSRAGAPPPAPPPRVGSAAPLPVDPPRPVPAPPYAAALAPTLPARSHPAAKSPSDFEAPTRRKRFDEYDERDKGAFFEVLDEFFSSRLTISTTTNDDTTSHPVPPATPPLTARPASTPASSSSSSSDSCAALSLLHSLLHPSPSQPPPFSTLFFLSPPQVTSHLPPFLLSRSDHRTAFSWSQTTPSRMTHLACAVFADSSVAWWKIDFDPSLAREKLARGEGVRVEGRYRAPTKVEEWSAEELFEASEVYGRRVADFARRAVERGQPVGRGECWDLAHDALESVGPKVWAQGGEPPFPSIGRSHGALLFHASSARLDERGRIVGEWYGGDGYVRQGDVIQWRSVRIRELGGKEGSYCLLGDPEHTAIVLSPHPPSSPPSLPPSPPYSDPSYPLSSLTALTVAEQSLSHPPSIRTYDLGTMDEGEVWIYRPASMRRVTGVRGVETGWEELDREGVEYQTVR</sequence>
<evidence type="ECO:0000256" key="1">
    <source>
        <dbReference type="SAM" id="MobiDB-lite"/>
    </source>
</evidence>
<dbReference type="PANTHER" id="PTHR33472">
    <property type="entry name" value="OS01G0106600 PROTEIN"/>
    <property type="match status" value="1"/>
</dbReference>
<feature type="compositionally biased region" description="Low complexity" evidence="1">
    <location>
        <begin position="104"/>
        <end position="128"/>
    </location>
</feature>
<accession>A0A061AVX0</accession>
<feature type="compositionally biased region" description="Pro residues" evidence="1">
    <location>
        <begin position="494"/>
        <end position="510"/>
    </location>
</feature>
<dbReference type="AlphaFoldDB" id="A0A061AVX0"/>
<feature type="domain" description="BBC1/AIM3 cysteine proteinase-fold" evidence="2">
    <location>
        <begin position="359"/>
        <end position="559"/>
    </location>
</feature>
<feature type="compositionally biased region" description="Low complexity" evidence="1">
    <location>
        <begin position="232"/>
        <end position="247"/>
    </location>
</feature>
<name>A0A061AVX0_RHOTO</name>
<feature type="region of interest" description="Disordered" evidence="1">
    <location>
        <begin position="18"/>
        <end position="186"/>
    </location>
</feature>
<dbReference type="OrthoDB" id="3357271at2759"/>
<evidence type="ECO:0000313" key="3">
    <source>
        <dbReference type="EMBL" id="CDR39476.1"/>
    </source>
</evidence>
<reference evidence="3" key="1">
    <citation type="journal article" date="2014" name="Genome Announc.">
        <title>Draft genome sequence of Rhodosporidium toruloides CECT1137, an oleaginous yeast of biotechnological interest.</title>
        <authorList>
            <person name="Morin N."/>
            <person name="Calcas X."/>
            <person name="Devillers H."/>
            <person name="Durrens P."/>
            <person name="Sherman D.J."/>
            <person name="Nicaud J.-M."/>
            <person name="Neuveglise C."/>
        </authorList>
    </citation>
    <scope>NUCLEOTIDE SEQUENCE</scope>
    <source>
        <strain evidence="3">CECT1137</strain>
    </source>
</reference>